<keyword evidence="5" id="KW-1185">Reference proteome</keyword>
<feature type="compositionally biased region" description="Polar residues" evidence="1">
    <location>
        <begin position="37"/>
        <end position="53"/>
    </location>
</feature>
<feature type="signal peptide" evidence="3">
    <location>
        <begin position="1"/>
        <end position="17"/>
    </location>
</feature>
<accession>A0A2A9MGL4</accession>
<evidence type="ECO:0000256" key="1">
    <source>
        <dbReference type="SAM" id="MobiDB-lite"/>
    </source>
</evidence>
<dbReference type="KEGG" id="bbes:BESB_065930"/>
<evidence type="ECO:0000313" key="5">
    <source>
        <dbReference type="Proteomes" id="UP000224006"/>
    </source>
</evidence>
<evidence type="ECO:0000256" key="3">
    <source>
        <dbReference type="SAM" id="SignalP"/>
    </source>
</evidence>
<dbReference type="AlphaFoldDB" id="A0A2A9MGL4"/>
<evidence type="ECO:0000313" key="4">
    <source>
        <dbReference type="EMBL" id="PFH34560.1"/>
    </source>
</evidence>
<feature type="region of interest" description="Disordered" evidence="1">
    <location>
        <begin position="35"/>
        <end position="72"/>
    </location>
</feature>
<evidence type="ECO:0000256" key="2">
    <source>
        <dbReference type="SAM" id="Phobius"/>
    </source>
</evidence>
<name>A0A2A9MGL4_BESBE</name>
<keyword evidence="2" id="KW-0812">Transmembrane</keyword>
<sequence>MKGRGLLLCACVAVGMAAESAKHVALASGIMDAEPSVPTTETESYLGPSSSKLDTTRKPQAEGGGDAERGAGKPVALNMFSVSLGTEKEKQKEAAQVGRLLDQLSGLVEPGTAEALREIAGEVAEEDEPGSQVREQRPNVEGGRRVNFKRRVSLLQAIGAFVLASTVYTALRERVDRYRMGAEAPGSPKHSLLNAALAAVALVLSLTGREPVATFRYKYLRTRPQRQGAARPERSETRE</sequence>
<organism evidence="4 5">
    <name type="scientific">Besnoitia besnoiti</name>
    <name type="common">Apicomplexan protozoan</name>
    <dbReference type="NCBI Taxonomy" id="94643"/>
    <lineage>
        <taxon>Eukaryota</taxon>
        <taxon>Sar</taxon>
        <taxon>Alveolata</taxon>
        <taxon>Apicomplexa</taxon>
        <taxon>Conoidasida</taxon>
        <taxon>Coccidia</taxon>
        <taxon>Eucoccidiorida</taxon>
        <taxon>Eimeriorina</taxon>
        <taxon>Sarcocystidae</taxon>
        <taxon>Besnoitia</taxon>
    </lineage>
</organism>
<dbReference type="GeneID" id="40311519"/>
<protein>
    <recommendedName>
        <fullName evidence="6">Dense granule protein GRA11</fullName>
    </recommendedName>
</protein>
<keyword evidence="3" id="KW-0732">Signal</keyword>
<feature type="chain" id="PRO_5011976005" description="Dense granule protein GRA11" evidence="3">
    <location>
        <begin position="18"/>
        <end position="239"/>
    </location>
</feature>
<comment type="caution">
    <text evidence="4">The sequence shown here is derived from an EMBL/GenBank/DDBJ whole genome shotgun (WGS) entry which is preliminary data.</text>
</comment>
<proteinExistence type="predicted"/>
<keyword evidence="2" id="KW-0472">Membrane</keyword>
<dbReference type="EMBL" id="NWUJ01000006">
    <property type="protein sequence ID" value="PFH34560.1"/>
    <property type="molecule type" value="Genomic_DNA"/>
</dbReference>
<gene>
    <name evidence="4" type="ORF">BESB_065930</name>
</gene>
<dbReference type="RefSeq" id="XP_029218569.1">
    <property type="nucleotide sequence ID" value="XM_029364986.1"/>
</dbReference>
<evidence type="ECO:0008006" key="6">
    <source>
        <dbReference type="Google" id="ProtNLM"/>
    </source>
</evidence>
<keyword evidence="2" id="KW-1133">Transmembrane helix</keyword>
<reference evidence="4 5" key="1">
    <citation type="submission" date="2017-09" db="EMBL/GenBank/DDBJ databases">
        <title>Genome sequencing of Besnoitia besnoiti strain Bb-Ger1.</title>
        <authorList>
            <person name="Schares G."/>
            <person name="Venepally P."/>
            <person name="Lorenzi H.A."/>
        </authorList>
    </citation>
    <scope>NUCLEOTIDE SEQUENCE [LARGE SCALE GENOMIC DNA]</scope>
    <source>
        <strain evidence="4 5">Bb-Ger1</strain>
    </source>
</reference>
<dbReference type="Proteomes" id="UP000224006">
    <property type="component" value="Chromosome VI"/>
</dbReference>
<dbReference type="VEuPathDB" id="ToxoDB:BESB_065930"/>
<feature type="transmembrane region" description="Helical" evidence="2">
    <location>
        <begin position="192"/>
        <end position="208"/>
    </location>
</feature>
<feature type="transmembrane region" description="Helical" evidence="2">
    <location>
        <begin position="154"/>
        <end position="171"/>
    </location>
</feature>
<feature type="compositionally biased region" description="Basic and acidic residues" evidence="1">
    <location>
        <begin position="54"/>
        <end position="71"/>
    </location>
</feature>